<dbReference type="VEuPathDB" id="FungiDB:JI435_305950"/>
<sequence>MPKMPYYTFPAILSLNQPFRYAHGLQRKPSVLIPMRGRLSQPFNLVKCDLAVERTLHRSAFFSVI</sequence>
<dbReference type="AlphaFoldDB" id="A0A7U2HVR7"/>
<dbReference type="Proteomes" id="UP000663193">
    <property type="component" value="Chromosome 2"/>
</dbReference>
<dbReference type="EMBL" id="CP069024">
    <property type="protein sequence ID" value="QRC92488.1"/>
    <property type="molecule type" value="Genomic_DNA"/>
</dbReference>
<keyword evidence="2" id="KW-1185">Reference proteome</keyword>
<protein>
    <submittedName>
        <fullName evidence="1">Uncharacterized protein</fullName>
    </submittedName>
</protein>
<evidence type="ECO:0000313" key="2">
    <source>
        <dbReference type="Proteomes" id="UP000663193"/>
    </source>
</evidence>
<organism evidence="1 2">
    <name type="scientific">Phaeosphaeria nodorum (strain SN15 / ATCC MYA-4574 / FGSC 10173)</name>
    <name type="common">Glume blotch fungus</name>
    <name type="synonym">Parastagonospora nodorum</name>
    <dbReference type="NCBI Taxonomy" id="321614"/>
    <lineage>
        <taxon>Eukaryota</taxon>
        <taxon>Fungi</taxon>
        <taxon>Dikarya</taxon>
        <taxon>Ascomycota</taxon>
        <taxon>Pezizomycotina</taxon>
        <taxon>Dothideomycetes</taxon>
        <taxon>Pleosporomycetidae</taxon>
        <taxon>Pleosporales</taxon>
        <taxon>Pleosporineae</taxon>
        <taxon>Phaeosphaeriaceae</taxon>
        <taxon>Parastagonospora</taxon>
    </lineage>
</organism>
<accession>A0A7U2HVR7</accession>
<name>A0A7U2HVR7_PHANO</name>
<reference evidence="2" key="1">
    <citation type="journal article" date="2021" name="BMC Genomics">
        <title>Chromosome-level genome assembly and manually-curated proteome of model necrotroph Parastagonospora nodorum Sn15 reveals a genome-wide trove of candidate effector homologs, and redundancy of virulence-related functions within an accessory chromosome.</title>
        <authorList>
            <person name="Bertazzoni S."/>
            <person name="Jones D.A.B."/>
            <person name="Phan H.T."/>
            <person name="Tan K.-C."/>
            <person name="Hane J.K."/>
        </authorList>
    </citation>
    <scope>NUCLEOTIDE SEQUENCE [LARGE SCALE GENOMIC DNA]</scope>
    <source>
        <strain evidence="2">SN15 / ATCC MYA-4574 / FGSC 10173)</strain>
    </source>
</reference>
<evidence type="ECO:0000313" key="1">
    <source>
        <dbReference type="EMBL" id="QRC92488.1"/>
    </source>
</evidence>
<gene>
    <name evidence="1" type="ORF">JI435_305950</name>
</gene>
<proteinExistence type="predicted"/>